<dbReference type="InterPro" id="IPR012914">
    <property type="entry name" value="PucR_dom"/>
</dbReference>
<dbReference type="InterPro" id="IPR042070">
    <property type="entry name" value="PucR_C-HTH_sf"/>
</dbReference>
<accession>A0ABU9WYV4</accession>
<evidence type="ECO:0000313" key="4">
    <source>
        <dbReference type="Proteomes" id="UP001422074"/>
    </source>
</evidence>
<proteinExistence type="predicted"/>
<evidence type="ECO:0000259" key="1">
    <source>
        <dbReference type="Pfam" id="PF07905"/>
    </source>
</evidence>
<dbReference type="RefSeq" id="WP_345884333.1">
    <property type="nucleotide sequence ID" value="NZ_JBDFRB010000005.1"/>
</dbReference>
<dbReference type="Pfam" id="PF13556">
    <property type="entry name" value="HTH_30"/>
    <property type="match status" value="1"/>
</dbReference>
<dbReference type="Proteomes" id="UP001422074">
    <property type="component" value="Unassembled WGS sequence"/>
</dbReference>
<feature type="domain" description="Purine catabolism PurC-like" evidence="1">
    <location>
        <begin position="6"/>
        <end position="124"/>
    </location>
</feature>
<evidence type="ECO:0000313" key="3">
    <source>
        <dbReference type="EMBL" id="MEN2744361.1"/>
    </source>
</evidence>
<dbReference type="PANTHER" id="PTHR33744">
    <property type="entry name" value="CARBOHYDRATE DIACID REGULATOR"/>
    <property type="match status" value="1"/>
</dbReference>
<dbReference type="Pfam" id="PF07905">
    <property type="entry name" value="PucR"/>
    <property type="match status" value="1"/>
</dbReference>
<dbReference type="Gene3D" id="1.10.10.2840">
    <property type="entry name" value="PucR C-terminal helix-turn-helix domain"/>
    <property type="match status" value="1"/>
</dbReference>
<comment type="caution">
    <text evidence="3">The sequence shown here is derived from an EMBL/GenBank/DDBJ whole genome shotgun (WGS) entry which is preliminary data.</text>
</comment>
<gene>
    <name evidence="3" type="ORF">ABCQ75_07390</name>
</gene>
<protein>
    <submittedName>
        <fullName evidence="3">PucR family transcriptional regulator</fullName>
    </submittedName>
</protein>
<feature type="domain" description="PucR C-terminal helix-turn-helix" evidence="2">
    <location>
        <begin position="419"/>
        <end position="477"/>
    </location>
</feature>
<dbReference type="PANTHER" id="PTHR33744:SF1">
    <property type="entry name" value="DNA-BINDING TRANSCRIPTIONAL ACTIVATOR ADER"/>
    <property type="match status" value="1"/>
</dbReference>
<dbReference type="EMBL" id="JBDFRB010000005">
    <property type="protein sequence ID" value="MEN2744361.1"/>
    <property type="molecule type" value="Genomic_DNA"/>
</dbReference>
<evidence type="ECO:0000259" key="2">
    <source>
        <dbReference type="Pfam" id="PF13556"/>
    </source>
</evidence>
<organism evidence="3 4">
    <name type="scientific">Sinomonas halotolerans</name>
    <dbReference type="NCBI Taxonomy" id="1644133"/>
    <lineage>
        <taxon>Bacteria</taxon>
        <taxon>Bacillati</taxon>
        <taxon>Actinomycetota</taxon>
        <taxon>Actinomycetes</taxon>
        <taxon>Micrococcales</taxon>
        <taxon>Micrococcaceae</taxon>
        <taxon>Sinomonas</taxon>
    </lineage>
</organism>
<dbReference type="InterPro" id="IPR025736">
    <property type="entry name" value="PucR_C-HTH_dom"/>
</dbReference>
<dbReference type="InterPro" id="IPR051448">
    <property type="entry name" value="CdaR-like_regulators"/>
</dbReference>
<sequence length="484" mass="52782">MRLHDLTALPGVDLRLRVPGPPERLNRPIAWCAPTEHMDPSPFLSVNALVLTSGMGLNVRDYRIWDAYVERLVDVPVAGLVFSTGSAHRELPEGLLRACEHHGLPLFELPPDIPFVLVMRQVEQSLAAERYDELRRGWDLADECTRLATEGRSLHSVLAKVAETIRARVAVLDESGFELVYAGTAPAASARSTLRLPSGGARSFRLQVQGVGSDVLLQPLLGPVGAVLAVQLSYTLGSRSPMHSREAARFMDALYEERPAPTAVLERLAAETGFDPAAPWGALLLHRIGGIDRFTLRALAWRARVRLEDSFETVRFLEEPDLTTLLVQSPLGEAPLLDVARSLFPNTDELSIVVAESGEMDELPLSLKVARRQIGPPGVLSAPAVDLTAIVQGLPSAGLTAMARKLLAPLGPNDSNGALLPTFRSYLRHAGSTRAVCEELYIHRNTLSYRLRRIEQALGLDLTDGEALATCALALRLLEEPTHH</sequence>
<reference evidence="3 4" key="1">
    <citation type="submission" date="2024-05" db="EMBL/GenBank/DDBJ databases">
        <title>Sinomonas sp. nov., isolated from a waste landfill.</title>
        <authorList>
            <person name="Zhao Y."/>
        </authorList>
    </citation>
    <scope>NUCLEOTIDE SEQUENCE [LARGE SCALE GENOMIC DNA]</scope>
    <source>
        <strain evidence="3 4">CCTCC AB2014300</strain>
    </source>
</reference>
<keyword evidence="4" id="KW-1185">Reference proteome</keyword>
<name>A0ABU9WYV4_9MICC</name>